<feature type="compositionally biased region" description="Basic residues" evidence="1">
    <location>
        <begin position="127"/>
        <end position="140"/>
    </location>
</feature>
<dbReference type="EMBL" id="CP144753">
    <property type="protein sequence ID" value="WVZ95350.1"/>
    <property type="molecule type" value="Genomic_DNA"/>
</dbReference>
<accession>A0AAQ3XEH4</accession>
<dbReference type="EMBL" id="CP144753">
    <property type="protein sequence ID" value="WVZ95349.1"/>
    <property type="molecule type" value="Genomic_DNA"/>
</dbReference>
<evidence type="ECO:0000313" key="3">
    <source>
        <dbReference type="Proteomes" id="UP001341281"/>
    </source>
</evidence>
<dbReference type="PANTHER" id="PTHR33087">
    <property type="entry name" value="OS07G0539200 PROTEIN"/>
    <property type="match status" value="1"/>
</dbReference>
<evidence type="ECO:0000313" key="2">
    <source>
        <dbReference type="EMBL" id="WVZ95350.1"/>
    </source>
</evidence>
<keyword evidence="3" id="KW-1185">Reference proteome</keyword>
<dbReference type="AlphaFoldDB" id="A0AAQ3XEH4"/>
<name>A0AAQ3XEH4_PASNO</name>
<feature type="compositionally biased region" description="Basic and acidic residues" evidence="1">
    <location>
        <begin position="155"/>
        <end position="166"/>
    </location>
</feature>
<dbReference type="Proteomes" id="UP001341281">
    <property type="component" value="Chromosome 09"/>
</dbReference>
<feature type="region of interest" description="Disordered" evidence="1">
    <location>
        <begin position="126"/>
        <end position="176"/>
    </location>
</feature>
<proteinExistence type="predicted"/>
<feature type="compositionally biased region" description="Low complexity" evidence="1">
    <location>
        <begin position="271"/>
        <end position="282"/>
    </location>
</feature>
<gene>
    <name evidence="2" type="ORF">U9M48_041129</name>
</gene>
<feature type="compositionally biased region" description="Basic residues" evidence="1">
    <location>
        <begin position="283"/>
        <end position="300"/>
    </location>
</feature>
<reference evidence="2 3" key="1">
    <citation type="submission" date="2024-02" db="EMBL/GenBank/DDBJ databases">
        <title>High-quality chromosome-scale genome assembly of Pensacola bahiagrass (Paspalum notatum Flugge var. saurae).</title>
        <authorList>
            <person name="Vega J.M."/>
            <person name="Podio M."/>
            <person name="Orjuela J."/>
            <person name="Siena L.A."/>
            <person name="Pessino S.C."/>
            <person name="Combes M.C."/>
            <person name="Mariac C."/>
            <person name="Albertini E."/>
            <person name="Pupilli F."/>
            <person name="Ortiz J.P.A."/>
            <person name="Leblanc O."/>
        </authorList>
    </citation>
    <scope>NUCLEOTIDE SEQUENCE [LARGE SCALE GENOMIC DNA]</scope>
    <source>
        <strain evidence="2">R1</strain>
        <tissue evidence="2">Leaf</tissue>
    </source>
</reference>
<protein>
    <submittedName>
        <fullName evidence="2">Uncharacterized protein</fullName>
    </submittedName>
</protein>
<dbReference type="PANTHER" id="PTHR33087:SF21">
    <property type="entry name" value="OS03G0782100 PROTEIN"/>
    <property type="match status" value="1"/>
</dbReference>
<sequence>MPPPPFLGNLEYHVRLCLEGIPLHAWNESIAKSAVARSYDLDYVELQSLRKEDTRALNLWAWTEDPSYIPKVTWLTITGRSVQFHDGATPPSDRSGLLFRLIVHLDLVEDPQDRDGRRSTRGYRWSLGRRARSSPRHHRADRVGSPDRGSCCLSDARHDGPDDKHPPPASPAAACVASPGEQVGEPAAVTVGCRPALSSSVAVAVQRFRPGYVYHRCSKSAPDSAMLTEAPPAHPPMGVLTSPPSTPEPLPSAELPGATAFVEAITTPVAQPLLQPQNNQQRPPRKTARNGLKLRARALS</sequence>
<feature type="region of interest" description="Disordered" evidence="1">
    <location>
        <begin position="268"/>
        <end position="300"/>
    </location>
</feature>
<organism evidence="2 3">
    <name type="scientific">Paspalum notatum var. saurae</name>
    <dbReference type="NCBI Taxonomy" id="547442"/>
    <lineage>
        <taxon>Eukaryota</taxon>
        <taxon>Viridiplantae</taxon>
        <taxon>Streptophyta</taxon>
        <taxon>Embryophyta</taxon>
        <taxon>Tracheophyta</taxon>
        <taxon>Spermatophyta</taxon>
        <taxon>Magnoliopsida</taxon>
        <taxon>Liliopsida</taxon>
        <taxon>Poales</taxon>
        <taxon>Poaceae</taxon>
        <taxon>PACMAD clade</taxon>
        <taxon>Panicoideae</taxon>
        <taxon>Andropogonodae</taxon>
        <taxon>Paspaleae</taxon>
        <taxon>Paspalinae</taxon>
        <taxon>Paspalum</taxon>
    </lineage>
</organism>
<evidence type="ECO:0000256" key="1">
    <source>
        <dbReference type="SAM" id="MobiDB-lite"/>
    </source>
</evidence>
<dbReference type="InterPro" id="IPR053253">
    <property type="entry name" value="Sex_diff_modulator"/>
</dbReference>